<reference evidence="1 2" key="1">
    <citation type="submission" date="2018-05" db="EMBL/GenBank/DDBJ databases">
        <title>A metagenomic window into the 2 km-deep terrestrial subsurface aquifer revealed taxonomically and functionally diverse microbial community comprising novel uncultured bacterial lineages.</title>
        <authorList>
            <person name="Kadnikov V.V."/>
            <person name="Mardanov A.V."/>
            <person name="Beletsky A.V."/>
            <person name="Banks D."/>
            <person name="Pimenov N.V."/>
            <person name="Frank Y.A."/>
            <person name="Karnachuk O.V."/>
            <person name="Ravin N.V."/>
        </authorList>
    </citation>
    <scope>NUCLEOTIDE SEQUENCE [LARGE SCALE GENOMIC DNA]</scope>
    <source>
        <strain evidence="1">BY5</strain>
    </source>
</reference>
<evidence type="ECO:0000313" key="2">
    <source>
        <dbReference type="Proteomes" id="UP000252355"/>
    </source>
</evidence>
<comment type="caution">
    <text evidence="1">The sequence shown here is derived from an EMBL/GenBank/DDBJ whole genome shotgun (WGS) entry which is preliminary data.</text>
</comment>
<accession>A0A367ZT49</accession>
<evidence type="ECO:0000313" key="1">
    <source>
        <dbReference type="EMBL" id="RCK80542.1"/>
    </source>
</evidence>
<proteinExistence type="predicted"/>
<dbReference type="EMBL" id="QOQW01000006">
    <property type="protein sequence ID" value="RCK80542.1"/>
    <property type="molecule type" value="Genomic_DNA"/>
</dbReference>
<name>A0A367ZT49_9BACT</name>
<dbReference type="Proteomes" id="UP000252355">
    <property type="component" value="Unassembled WGS sequence"/>
</dbReference>
<organism evidence="1 2">
    <name type="scientific">Candidatus Ozemobacter sibiricus</name>
    <dbReference type="NCBI Taxonomy" id="2268124"/>
    <lineage>
        <taxon>Bacteria</taxon>
        <taxon>Candidatus Ozemobacteria</taxon>
        <taxon>Candidatus Ozemobacterales</taxon>
        <taxon>Candidatus Ozemobacteraceae</taxon>
        <taxon>Candidatus Ozemobacter</taxon>
    </lineage>
</organism>
<sequence>MKTQEFPLPPKNRLDVVDTALLQQKEKQALKWLLILLVLTVFYESKDFLWSSLSMPEFPVPEVNTSLRRVFPSRRVGRLIQTLQAMQAAQPLTRDALLPLINDLLWIKDQDPARVGQAMLQNRLSMTLNRLWEVFHAPLWEDRKPFEGVIQEIRALFTLLRETPPEQLPVPVLPVGPRPLLPLEAPARHLFRFAHAPSRPVLPEERRK</sequence>
<protein>
    <submittedName>
        <fullName evidence="1">Uncharacterized protein</fullName>
    </submittedName>
</protein>
<gene>
    <name evidence="1" type="ORF">OZSIB_3288</name>
</gene>
<dbReference type="AlphaFoldDB" id="A0A367ZT49"/>